<evidence type="ECO:0008006" key="3">
    <source>
        <dbReference type="Google" id="ProtNLM"/>
    </source>
</evidence>
<dbReference type="Gene3D" id="3.30.70.1280">
    <property type="entry name" value="SP0830-like domains"/>
    <property type="match status" value="1"/>
</dbReference>
<dbReference type="Pfam" id="PF08002">
    <property type="entry name" value="DUF1697"/>
    <property type="match status" value="1"/>
</dbReference>
<dbReference type="PIRSF" id="PIRSF008502">
    <property type="entry name" value="UCP008502"/>
    <property type="match status" value="1"/>
</dbReference>
<dbReference type="SUPFAM" id="SSF160379">
    <property type="entry name" value="SP0830-like"/>
    <property type="match status" value="1"/>
</dbReference>
<evidence type="ECO:0000313" key="1">
    <source>
        <dbReference type="EMBL" id="PRC92885.1"/>
    </source>
</evidence>
<keyword evidence="2" id="KW-1185">Reference proteome</keyword>
<name>A0A2S9GYS9_9BURK</name>
<dbReference type="OrthoDB" id="9806494at2"/>
<comment type="caution">
    <text evidence="1">The sequence shown here is derived from an EMBL/GenBank/DDBJ whole genome shotgun (WGS) entry which is preliminary data.</text>
</comment>
<proteinExistence type="predicted"/>
<dbReference type="RefSeq" id="WP_105531959.1">
    <property type="nucleotide sequence ID" value="NZ_PUGF01000010.1"/>
</dbReference>
<dbReference type="InterPro" id="IPR012545">
    <property type="entry name" value="DUF1697"/>
</dbReference>
<dbReference type="Proteomes" id="UP000237839">
    <property type="component" value="Unassembled WGS sequence"/>
</dbReference>
<protein>
    <recommendedName>
        <fullName evidence="3">DUF1697 domain-containing protein</fullName>
    </recommendedName>
</protein>
<organism evidence="1 2">
    <name type="scientific">Solimicrobium silvestre</name>
    <dbReference type="NCBI Taxonomy" id="2099400"/>
    <lineage>
        <taxon>Bacteria</taxon>
        <taxon>Pseudomonadati</taxon>
        <taxon>Pseudomonadota</taxon>
        <taxon>Betaproteobacteria</taxon>
        <taxon>Burkholderiales</taxon>
        <taxon>Oxalobacteraceae</taxon>
        <taxon>Solimicrobium</taxon>
    </lineage>
</organism>
<evidence type="ECO:0000313" key="2">
    <source>
        <dbReference type="Proteomes" id="UP000237839"/>
    </source>
</evidence>
<dbReference type="AlphaFoldDB" id="A0A2S9GYS9"/>
<dbReference type="EMBL" id="PUGF01000010">
    <property type="protein sequence ID" value="PRC92885.1"/>
    <property type="molecule type" value="Genomic_DNA"/>
</dbReference>
<accession>A0A2S9GYS9</accession>
<gene>
    <name evidence="1" type="ORF">S2091_2302</name>
</gene>
<reference evidence="1 2" key="1">
    <citation type="submission" date="2018-02" db="EMBL/GenBank/DDBJ databases">
        <title>Solimicrobium silvestre gen. nov., sp. nov., isolated from alpine forest soil.</title>
        <authorList>
            <person name="Margesin R."/>
            <person name="Albuquerque L."/>
            <person name="Zhang D.-C."/>
            <person name="Froufe H.J.C."/>
            <person name="Severino R."/>
            <person name="Roxo I."/>
            <person name="Egas C."/>
            <person name="Da Costa M.S."/>
        </authorList>
    </citation>
    <scope>NUCLEOTIDE SEQUENCE [LARGE SCALE GENOMIC DNA]</scope>
    <source>
        <strain evidence="1 2">S20-91</strain>
    </source>
</reference>
<dbReference type="PANTHER" id="PTHR36439">
    <property type="entry name" value="BLL4334 PROTEIN"/>
    <property type="match status" value="1"/>
</dbReference>
<sequence>MKTWIALLRGINVGGRNKLPMKALAAELESLGLSDIKTYIQSGNVVFRGSDTRARNIATSIGAAIHAKFGFEPPVIVISDKDLADAITANPFPESTTEKEGRTLHFFFLDKAPSNIDHDRLESVRRPSERWQVKGTVLYLHTPEGFGDSKLAVQIERIFGVTATARNWRTVCALRDLSVE</sequence>
<dbReference type="PANTHER" id="PTHR36439:SF1">
    <property type="entry name" value="DUF1697 DOMAIN-CONTAINING PROTEIN"/>
    <property type="match status" value="1"/>
</dbReference>